<evidence type="ECO:0000256" key="1">
    <source>
        <dbReference type="ARBA" id="ARBA00005194"/>
    </source>
</evidence>
<keyword evidence="7 8" id="KW-0092">Biotin</keyword>
<feature type="region of interest" description="Disordered" evidence="9">
    <location>
        <begin position="37"/>
        <end position="72"/>
    </location>
</feature>
<dbReference type="Pfam" id="PF00364">
    <property type="entry name" value="Biotin_lipoyl"/>
    <property type="match status" value="1"/>
</dbReference>
<dbReference type="PATRIC" id="fig|74704.6.peg.630"/>
<comment type="pathway">
    <text evidence="1 8">Lipid metabolism; fatty acid biosynthesis.</text>
</comment>
<dbReference type="PROSITE" id="PS50968">
    <property type="entry name" value="BIOTINYL_LIPOYL"/>
    <property type="match status" value="1"/>
</dbReference>
<dbReference type="InterPro" id="IPR011053">
    <property type="entry name" value="Single_hybrid_motif"/>
</dbReference>
<name>A0A0M2P0Y0_STACC</name>
<reference evidence="11 12" key="1">
    <citation type="submission" date="2015-03" db="EMBL/GenBank/DDBJ databases">
        <title>Genome Assembly of Staphylococcus cohnii subsp. cohnii strain G22B2.</title>
        <authorList>
            <person name="Nair G."/>
            <person name="Kaur G."/>
            <person name="Khatri I."/>
            <person name="Singh N.K."/>
            <person name="Sathyabama S."/>
            <person name="Maurya S.K."/>
            <person name="Subramanian S."/>
            <person name="Agrewala J.N."/>
            <person name="Mayilraj S."/>
        </authorList>
    </citation>
    <scope>NUCLEOTIDE SEQUENCE [LARGE SCALE GENOMIC DNA]</scope>
    <source>
        <strain evidence="11 12">G22B2</strain>
    </source>
</reference>
<evidence type="ECO:0000256" key="8">
    <source>
        <dbReference type="RuleBase" id="RU364072"/>
    </source>
</evidence>
<dbReference type="PROSITE" id="PS00188">
    <property type="entry name" value="BIOTIN"/>
    <property type="match status" value="1"/>
</dbReference>
<dbReference type="Proteomes" id="UP000034455">
    <property type="component" value="Unassembled WGS sequence"/>
</dbReference>
<comment type="function">
    <text evidence="8">This protein is a component of the acetyl coenzyme A carboxylase complex; first, biotin carboxylase catalyzes the carboxylation of the carrier protein and then the transcarboxylase transfers the carboxyl group to form malonyl-CoA.</text>
</comment>
<dbReference type="UniPathway" id="UPA00094"/>
<feature type="domain" description="Lipoyl-binding" evidence="10">
    <location>
        <begin position="61"/>
        <end position="144"/>
    </location>
</feature>
<feature type="compositionally biased region" description="Polar residues" evidence="9">
    <location>
        <begin position="37"/>
        <end position="70"/>
    </location>
</feature>
<keyword evidence="6 8" id="KW-0275">Fatty acid biosynthesis</keyword>
<protein>
    <recommendedName>
        <fullName evidence="2 8">Biotin carboxyl carrier protein of acetyl-CoA carboxylase</fullName>
    </recommendedName>
</protein>
<dbReference type="Gene3D" id="2.40.50.100">
    <property type="match status" value="1"/>
</dbReference>
<evidence type="ECO:0000256" key="3">
    <source>
        <dbReference type="ARBA" id="ARBA00022516"/>
    </source>
</evidence>
<dbReference type="GO" id="GO:0009317">
    <property type="term" value="C:acetyl-CoA carboxylase complex"/>
    <property type="evidence" value="ECO:0007669"/>
    <property type="project" value="InterPro"/>
</dbReference>
<dbReference type="GeneID" id="58097399"/>
<gene>
    <name evidence="11" type="ORF">UF66_0615</name>
</gene>
<dbReference type="PRINTS" id="PR01071">
    <property type="entry name" value="ACOABIOTINCC"/>
</dbReference>
<dbReference type="CDD" id="cd06850">
    <property type="entry name" value="biotinyl_domain"/>
    <property type="match status" value="1"/>
</dbReference>
<dbReference type="SUPFAM" id="SSF51230">
    <property type="entry name" value="Single hybrid motif"/>
    <property type="match status" value="1"/>
</dbReference>
<evidence type="ECO:0000256" key="9">
    <source>
        <dbReference type="SAM" id="MobiDB-lite"/>
    </source>
</evidence>
<evidence type="ECO:0000256" key="7">
    <source>
        <dbReference type="ARBA" id="ARBA00023267"/>
    </source>
</evidence>
<evidence type="ECO:0000313" key="12">
    <source>
        <dbReference type="Proteomes" id="UP000034455"/>
    </source>
</evidence>
<keyword evidence="5 8" id="KW-0443">Lipid metabolism</keyword>
<dbReference type="GO" id="GO:0003989">
    <property type="term" value="F:acetyl-CoA carboxylase activity"/>
    <property type="evidence" value="ECO:0007669"/>
    <property type="project" value="InterPro"/>
</dbReference>
<dbReference type="PANTHER" id="PTHR45266">
    <property type="entry name" value="OXALOACETATE DECARBOXYLASE ALPHA CHAIN"/>
    <property type="match status" value="1"/>
</dbReference>
<comment type="caution">
    <text evidence="11">The sequence shown here is derived from an EMBL/GenBank/DDBJ whole genome shotgun (WGS) entry which is preliminary data.</text>
</comment>
<dbReference type="InterPro" id="IPR050709">
    <property type="entry name" value="Biotin_Carboxyl_Carrier/Decarb"/>
</dbReference>
<evidence type="ECO:0000256" key="2">
    <source>
        <dbReference type="ARBA" id="ARBA00017562"/>
    </source>
</evidence>
<evidence type="ECO:0000256" key="5">
    <source>
        <dbReference type="ARBA" id="ARBA00023098"/>
    </source>
</evidence>
<dbReference type="GO" id="GO:0006633">
    <property type="term" value="P:fatty acid biosynthetic process"/>
    <property type="evidence" value="ECO:0007669"/>
    <property type="project" value="UniProtKB-UniPathway"/>
</dbReference>
<sequence length="144" mass="16193">MNFEKVEQLIKIVKDNGVKKFNYKDYENEITIDFTDNTSASPAQQQLASNNESSLNGQDISNEEQSNQAVKSPMVGTFYLQDEKELTNPLIREGDEIKKGDTIGYIEAMKVMNEVKSDVDGVVDTIHVNHGSNVEYDQTIITVK</sequence>
<dbReference type="InterPro" id="IPR001882">
    <property type="entry name" value="Biotin_BS"/>
</dbReference>
<keyword evidence="3 8" id="KW-0444">Lipid biosynthesis</keyword>
<dbReference type="InterPro" id="IPR001249">
    <property type="entry name" value="AcCoA_biotinCC"/>
</dbReference>
<dbReference type="PANTHER" id="PTHR45266:SF3">
    <property type="entry name" value="OXALOACETATE DECARBOXYLASE ALPHA CHAIN"/>
    <property type="match status" value="1"/>
</dbReference>
<dbReference type="AlphaFoldDB" id="A0A0M2P0Y0"/>
<proteinExistence type="predicted"/>
<evidence type="ECO:0000259" key="10">
    <source>
        <dbReference type="PROSITE" id="PS50968"/>
    </source>
</evidence>
<dbReference type="EMBL" id="LAKJ01000013">
    <property type="protein sequence ID" value="KKI63568.1"/>
    <property type="molecule type" value="Genomic_DNA"/>
</dbReference>
<evidence type="ECO:0000313" key="11">
    <source>
        <dbReference type="EMBL" id="KKI63568.1"/>
    </source>
</evidence>
<evidence type="ECO:0000256" key="6">
    <source>
        <dbReference type="ARBA" id="ARBA00023160"/>
    </source>
</evidence>
<dbReference type="InterPro" id="IPR000089">
    <property type="entry name" value="Biotin_lipoyl"/>
</dbReference>
<accession>A0A0M2P0Y0</accession>
<organism evidence="11 12">
    <name type="scientific">Staphylococcus cohnii subsp. cohnii</name>
    <dbReference type="NCBI Taxonomy" id="74704"/>
    <lineage>
        <taxon>Bacteria</taxon>
        <taxon>Bacillati</taxon>
        <taxon>Bacillota</taxon>
        <taxon>Bacilli</taxon>
        <taxon>Bacillales</taxon>
        <taxon>Staphylococcaceae</taxon>
        <taxon>Staphylococcus</taxon>
        <taxon>Staphylococcus cohnii species complex</taxon>
    </lineage>
</organism>
<keyword evidence="4 8" id="KW-0276">Fatty acid metabolism</keyword>
<dbReference type="RefSeq" id="WP_019469403.1">
    <property type="nucleotide sequence ID" value="NZ_BKAS01000006.1"/>
</dbReference>
<evidence type="ECO:0000256" key="4">
    <source>
        <dbReference type="ARBA" id="ARBA00022832"/>
    </source>
</evidence>